<evidence type="ECO:0000256" key="1">
    <source>
        <dbReference type="SAM" id="MobiDB-lite"/>
    </source>
</evidence>
<sequence>MRHGYTNLTESDGRVVTKEYQGPDAAWRAAREQAALRSFGAVVPVPALVSGTESETVTALVPGTPGQDLIEAGQASAVLRACGALAGAVATLPRTGLPGDAETPSPGLVRCHGDFGPQNTLLDPDSGEVTALLDWEMVDVGHPLRDLAWAEWIVRMHHPDRVDDLDALFEGYGARPAWADRQAQMVASCERLEAFVRDWPSPGSARRWPCGGCAPGPRPPGWSEPAPRHRGETRRYRRPPAIRSSA</sequence>
<dbReference type="InterPro" id="IPR002575">
    <property type="entry name" value="Aminoglycoside_PTrfase"/>
</dbReference>
<dbReference type="PANTHER" id="PTHR21310">
    <property type="entry name" value="AMINOGLYCOSIDE PHOSPHOTRANSFERASE-RELATED-RELATED"/>
    <property type="match status" value="1"/>
</dbReference>
<comment type="caution">
    <text evidence="3">The sequence shown here is derived from an EMBL/GenBank/DDBJ whole genome shotgun (WGS) entry which is preliminary data.</text>
</comment>
<dbReference type="GO" id="GO:0016740">
    <property type="term" value="F:transferase activity"/>
    <property type="evidence" value="ECO:0007669"/>
    <property type="project" value="UniProtKB-KW"/>
</dbReference>
<reference evidence="3 4" key="1">
    <citation type="submission" date="2019-06" db="EMBL/GenBank/DDBJ databases">
        <title>Sequencing the genomes of 1000 actinobacteria strains.</title>
        <authorList>
            <person name="Klenk H.-P."/>
        </authorList>
    </citation>
    <scope>NUCLEOTIDE SEQUENCE [LARGE SCALE GENOMIC DNA]</scope>
    <source>
        <strain evidence="3 4">DSM 18082</strain>
    </source>
</reference>
<dbReference type="Proteomes" id="UP000319514">
    <property type="component" value="Unassembled WGS sequence"/>
</dbReference>
<organism evidence="3 4">
    <name type="scientific">Oryzihumus leptocrescens</name>
    <dbReference type="NCBI Taxonomy" id="297536"/>
    <lineage>
        <taxon>Bacteria</taxon>
        <taxon>Bacillati</taxon>
        <taxon>Actinomycetota</taxon>
        <taxon>Actinomycetes</taxon>
        <taxon>Micrococcales</taxon>
        <taxon>Intrasporangiaceae</taxon>
        <taxon>Oryzihumus</taxon>
    </lineage>
</organism>
<evidence type="ECO:0000313" key="3">
    <source>
        <dbReference type="EMBL" id="TQL59309.1"/>
    </source>
</evidence>
<dbReference type="EMBL" id="VFOQ01000001">
    <property type="protein sequence ID" value="TQL59309.1"/>
    <property type="molecule type" value="Genomic_DNA"/>
</dbReference>
<feature type="region of interest" description="Disordered" evidence="1">
    <location>
        <begin position="210"/>
        <end position="246"/>
    </location>
</feature>
<keyword evidence="4" id="KW-1185">Reference proteome</keyword>
<gene>
    <name evidence="3" type="ORF">FB474_0663</name>
</gene>
<feature type="domain" description="Aminoglycoside phosphotransferase" evidence="2">
    <location>
        <begin position="107"/>
        <end position="179"/>
    </location>
</feature>
<evidence type="ECO:0000313" key="4">
    <source>
        <dbReference type="Proteomes" id="UP000319514"/>
    </source>
</evidence>
<evidence type="ECO:0000259" key="2">
    <source>
        <dbReference type="Pfam" id="PF01636"/>
    </source>
</evidence>
<proteinExistence type="predicted"/>
<dbReference type="AlphaFoldDB" id="A0A542ZG88"/>
<dbReference type="RefSeq" id="WP_185746014.1">
    <property type="nucleotide sequence ID" value="NZ_BAAAKX010000013.1"/>
</dbReference>
<protein>
    <submittedName>
        <fullName evidence="3">Phosphotransferase family enzyme</fullName>
    </submittedName>
</protein>
<dbReference type="Pfam" id="PF01636">
    <property type="entry name" value="APH"/>
    <property type="match status" value="2"/>
</dbReference>
<accession>A0A542ZG88</accession>
<keyword evidence="3" id="KW-0808">Transferase</keyword>
<dbReference type="InterPro" id="IPR011009">
    <property type="entry name" value="Kinase-like_dom_sf"/>
</dbReference>
<dbReference type="SUPFAM" id="SSF56112">
    <property type="entry name" value="Protein kinase-like (PK-like)"/>
    <property type="match status" value="1"/>
</dbReference>
<name>A0A542ZG88_9MICO</name>
<dbReference type="Gene3D" id="3.90.1200.10">
    <property type="match status" value="1"/>
</dbReference>
<feature type="domain" description="Aminoglycoside phosphotransferase" evidence="2">
    <location>
        <begin position="8"/>
        <end position="98"/>
    </location>
</feature>
<dbReference type="InterPro" id="IPR051678">
    <property type="entry name" value="AGP_Transferase"/>
</dbReference>